<comment type="similarity">
    <text evidence="7">Belongs to the binding-protein-dependent transport system permease family.</text>
</comment>
<evidence type="ECO:0000256" key="6">
    <source>
        <dbReference type="ARBA" id="ARBA00023136"/>
    </source>
</evidence>
<dbReference type="Gene3D" id="1.10.3720.10">
    <property type="entry name" value="MetI-like"/>
    <property type="match status" value="1"/>
</dbReference>
<evidence type="ECO:0000256" key="2">
    <source>
        <dbReference type="ARBA" id="ARBA00022448"/>
    </source>
</evidence>
<dbReference type="SUPFAM" id="SSF161098">
    <property type="entry name" value="MetI-like"/>
    <property type="match status" value="1"/>
</dbReference>
<protein>
    <submittedName>
        <fullName evidence="9">Sugar ABC transporter permease</fullName>
    </submittedName>
</protein>
<dbReference type="InterPro" id="IPR035906">
    <property type="entry name" value="MetI-like_sf"/>
</dbReference>
<feature type="transmembrane region" description="Helical" evidence="7">
    <location>
        <begin position="64"/>
        <end position="85"/>
    </location>
</feature>
<name>A0ABY5RXB0_9HYPH</name>
<evidence type="ECO:0000256" key="5">
    <source>
        <dbReference type="ARBA" id="ARBA00022989"/>
    </source>
</evidence>
<evidence type="ECO:0000256" key="3">
    <source>
        <dbReference type="ARBA" id="ARBA00022475"/>
    </source>
</evidence>
<dbReference type="PANTHER" id="PTHR43005">
    <property type="entry name" value="BLR7065 PROTEIN"/>
    <property type="match status" value="1"/>
</dbReference>
<feature type="transmembrane region" description="Helical" evidence="7">
    <location>
        <begin position="7"/>
        <end position="27"/>
    </location>
</feature>
<evidence type="ECO:0000256" key="7">
    <source>
        <dbReference type="RuleBase" id="RU363032"/>
    </source>
</evidence>
<comment type="subcellular location">
    <subcellularLocation>
        <location evidence="1 7">Cell membrane</location>
        <topology evidence="1 7">Multi-pass membrane protein</topology>
    </subcellularLocation>
</comment>
<feature type="transmembrane region" description="Helical" evidence="7">
    <location>
        <begin position="205"/>
        <end position="227"/>
    </location>
</feature>
<keyword evidence="4 7" id="KW-0812">Transmembrane</keyword>
<accession>A0ABY5RXB0</accession>
<reference evidence="9" key="1">
    <citation type="submission" date="2022-08" db="EMBL/GenBank/DDBJ databases">
        <title>Microvirga terrae sp. nov., isolated from soil.</title>
        <authorList>
            <person name="Kim K.H."/>
            <person name="Seo Y.L."/>
            <person name="Kim J.M."/>
            <person name="Lee J.K."/>
            <person name="Han D.M."/>
            <person name="Jeon C.O."/>
        </authorList>
    </citation>
    <scope>NUCLEOTIDE SEQUENCE</scope>
    <source>
        <strain evidence="9">R24</strain>
    </source>
</reference>
<evidence type="ECO:0000259" key="8">
    <source>
        <dbReference type="PROSITE" id="PS50928"/>
    </source>
</evidence>
<organism evidence="9 10">
    <name type="scientific">Microvirga terrae</name>
    <dbReference type="NCBI Taxonomy" id="2740529"/>
    <lineage>
        <taxon>Bacteria</taxon>
        <taxon>Pseudomonadati</taxon>
        <taxon>Pseudomonadota</taxon>
        <taxon>Alphaproteobacteria</taxon>
        <taxon>Hyphomicrobiales</taxon>
        <taxon>Methylobacteriaceae</taxon>
        <taxon>Microvirga</taxon>
    </lineage>
</organism>
<dbReference type="EMBL" id="CP102845">
    <property type="protein sequence ID" value="UVF21569.1"/>
    <property type="molecule type" value="Genomic_DNA"/>
</dbReference>
<evidence type="ECO:0000256" key="4">
    <source>
        <dbReference type="ARBA" id="ARBA00022692"/>
    </source>
</evidence>
<sequence length="286" mass="31555">MSRQSTGYWFILPALVVLAMLIAYPVAYTGLLSVTDSQSNFVGVKNFATVLRSRATPQAFWNTLYWVGGSIIFQVLLGTATAILLNQSFPGRSIVRSVALIPWVIPSIVAATTFAWMFHTEFGIINYMMTAPGLIEQPIGWLTNRDTVMPVLIAINVWKLFPFVAVMVLAGLQSIPKELYEAARVDGANFWEEVRHIMLPQVRPVLVAVTLLLVIWGLNSITIIYAITRGGPANSTLITPIQIFRIAFENVQFNQAAALSVMFFAVAILIVFFYIKALAAAPGEAR</sequence>
<evidence type="ECO:0000313" key="9">
    <source>
        <dbReference type="EMBL" id="UVF21569.1"/>
    </source>
</evidence>
<feature type="transmembrane region" description="Helical" evidence="7">
    <location>
        <begin position="151"/>
        <end position="172"/>
    </location>
</feature>
<keyword evidence="6 7" id="KW-0472">Membrane</keyword>
<keyword evidence="3" id="KW-1003">Cell membrane</keyword>
<dbReference type="CDD" id="cd06261">
    <property type="entry name" value="TM_PBP2"/>
    <property type="match status" value="1"/>
</dbReference>
<keyword evidence="5 7" id="KW-1133">Transmembrane helix</keyword>
<feature type="transmembrane region" description="Helical" evidence="7">
    <location>
        <begin position="97"/>
        <end position="118"/>
    </location>
</feature>
<feature type="transmembrane region" description="Helical" evidence="7">
    <location>
        <begin position="257"/>
        <end position="279"/>
    </location>
</feature>
<dbReference type="PROSITE" id="PS50928">
    <property type="entry name" value="ABC_TM1"/>
    <property type="match status" value="1"/>
</dbReference>
<evidence type="ECO:0000256" key="1">
    <source>
        <dbReference type="ARBA" id="ARBA00004651"/>
    </source>
</evidence>
<keyword evidence="10" id="KW-1185">Reference proteome</keyword>
<gene>
    <name evidence="9" type="ORF">HPT29_010820</name>
</gene>
<feature type="domain" description="ABC transmembrane type-1" evidence="8">
    <location>
        <begin position="60"/>
        <end position="274"/>
    </location>
</feature>
<dbReference type="InterPro" id="IPR000515">
    <property type="entry name" value="MetI-like"/>
</dbReference>
<keyword evidence="2 7" id="KW-0813">Transport</keyword>
<dbReference type="Proteomes" id="UP001017257">
    <property type="component" value="Chromosome"/>
</dbReference>
<proteinExistence type="inferred from homology"/>
<dbReference type="PANTHER" id="PTHR43005:SF1">
    <property type="entry name" value="SPERMIDINE_PUTRESCINE TRANSPORT SYSTEM PERMEASE PROTEIN"/>
    <property type="match status" value="1"/>
</dbReference>
<dbReference type="Pfam" id="PF00528">
    <property type="entry name" value="BPD_transp_1"/>
    <property type="match status" value="1"/>
</dbReference>
<evidence type="ECO:0000313" key="10">
    <source>
        <dbReference type="Proteomes" id="UP001017257"/>
    </source>
</evidence>
<dbReference type="RefSeq" id="WP_173946312.1">
    <property type="nucleotide sequence ID" value="NZ_CP102845.1"/>
</dbReference>